<dbReference type="Pfam" id="PF01471">
    <property type="entry name" value="PG_binding_1"/>
    <property type="match status" value="1"/>
</dbReference>
<comment type="caution">
    <text evidence="4">The sequence shown here is derived from an EMBL/GenBank/DDBJ whole genome shotgun (WGS) entry which is preliminary data.</text>
</comment>
<feature type="compositionally biased region" description="Basic and acidic residues" evidence="1">
    <location>
        <begin position="97"/>
        <end position="114"/>
    </location>
</feature>
<evidence type="ECO:0000256" key="1">
    <source>
        <dbReference type="SAM" id="MobiDB-lite"/>
    </source>
</evidence>
<name>A0ABQ2VKU9_9ACTN</name>
<protein>
    <recommendedName>
        <fullName evidence="3">Peptidoglycan binding-like domain-containing protein</fullName>
    </recommendedName>
</protein>
<gene>
    <name evidence="4" type="ORF">GCM10010211_62270</name>
</gene>
<evidence type="ECO:0000256" key="2">
    <source>
        <dbReference type="SAM" id="SignalP"/>
    </source>
</evidence>
<dbReference type="Gene3D" id="1.10.101.10">
    <property type="entry name" value="PGBD-like superfamily/PGBD"/>
    <property type="match status" value="1"/>
</dbReference>
<dbReference type="InterPro" id="IPR036366">
    <property type="entry name" value="PGBDSf"/>
</dbReference>
<evidence type="ECO:0000259" key="3">
    <source>
        <dbReference type="Pfam" id="PF01471"/>
    </source>
</evidence>
<feature type="domain" description="Peptidoglycan binding-like" evidence="3">
    <location>
        <begin position="37"/>
        <end position="87"/>
    </location>
</feature>
<dbReference type="InterPro" id="IPR002477">
    <property type="entry name" value="Peptidoglycan-bd-like"/>
</dbReference>
<dbReference type="InterPro" id="IPR036365">
    <property type="entry name" value="PGBD-like_sf"/>
</dbReference>
<dbReference type="EMBL" id="BMRP01000030">
    <property type="protein sequence ID" value="GGU87667.1"/>
    <property type="molecule type" value="Genomic_DNA"/>
</dbReference>
<organism evidence="4 5">
    <name type="scientific">Streptomyces albospinus</name>
    <dbReference type="NCBI Taxonomy" id="285515"/>
    <lineage>
        <taxon>Bacteria</taxon>
        <taxon>Bacillati</taxon>
        <taxon>Actinomycetota</taxon>
        <taxon>Actinomycetes</taxon>
        <taxon>Kitasatosporales</taxon>
        <taxon>Streptomycetaceae</taxon>
        <taxon>Streptomyces</taxon>
    </lineage>
</organism>
<evidence type="ECO:0000313" key="5">
    <source>
        <dbReference type="Proteomes" id="UP000654471"/>
    </source>
</evidence>
<feature type="chain" id="PRO_5047518159" description="Peptidoglycan binding-like domain-containing protein" evidence="2">
    <location>
        <begin position="28"/>
        <end position="114"/>
    </location>
</feature>
<dbReference type="RefSeq" id="WP_189305616.1">
    <property type="nucleotide sequence ID" value="NZ_BMRP01000030.1"/>
</dbReference>
<feature type="region of interest" description="Disordered" evidence="1">
    <location>
        <begin position="77"/>
        <end position="114"/>
    </location>
</feature>
<dbReference type="SUPFAM" id="SSF47090">
    <property type="entry name" value="PGBD-like"/>
    <property type="match status" value="1"/>
</dbReference>
<evidence type="ECO:0000313" key="4">
    <source>
        <dbReference type="EMBL" id="GGU87667.1"/>
    </source>
</evidence>
<feature type="signal peptide" evidence="2">
    <location>
        <begin position="1"/>
        <end position="27"/>
    </location>
</feature>
<reference evidence="5" key="1">
    <citation type="journal article" date="2019" name="Int. J. Syst. Evol. Microbiol.">
        <title>The Global Catalogue of Microorganisms (GCM) 10K type strain sequencing project: providing services to taxonomists for standard genome sequencing and annotation.</title>
        <authorList>
            <consortium name="The Broad Institute Genomics Platform"/>
            <consortium name="The Broad Institute Genome Sequencing Center for Infectious Disease"/>
            <person name="Wu L."/>
            <person name="Ma J."/>
        </authorList>
    </citation>
    <scope>NUCLEOTIDE SEQUENCE [LARGE SCALE GENOMIC DNA]</scope>
    <source>
        <strain evidence="5">JCM 3399</strain>
    </source>
</reference>
<sequence length="114" mass="12057">MRRSSGRRTAAVLAVLALAAACHPATATTLMRTSAHGAPVRDLQARLTQLGLFPHSPTGYYATETATALRAFQKQAGLPPTGEFTTADRSALLSRTHKPEGGEPHPRNSGREAP</sequence>
<dbReference type="PROSITE" id="PS51257">
    <property type="entry name" value="PROKAR_LIPOPROTEIN"/>
    <property type="match status" value="1"/>
</dbReference>
<dbReference type="Proteomes" id="UP000654471">
    <property type="component" value="Unassembled WGS sequence"/>
</dbReference>
<keyword evidence="2" id="KW-0732">Signal</keyword>
<keyword evidence="5" id="KW-1185">Reference proteome</keyword>
<proteinExistence type="predicted"/>
<accession>A0ABQ2VKU9</accession>